<dbReference type="Pfam" id="PF12972">
    <property type="entry name" value="NAGLU_C"/>
    <property type="match status" value="1"/>
</dbReference>
<evidence type="ECO:0000313" key="6">
    <source>
        <dbReference type="EMBL" id="RJE22651.1"/>
    </source>
</evidence>
<dbReference type="OrthoDB" id="64736at2759"/>
<dbReference type="Pfam" id="PF05089">
    <property type="entry name" value="NAGLU"/>
    <property type="match status" value="1"/>
</dbReference>
<dbReference type="InterPro" id="IPR024240">
    <property type="entry name" value="NAGLU_N"/>
</dbReference>
<keyword evidence="1" id="KW-0378">Hydrolase</keyword>
<dbReference type="SUPFAM" id="SSF51445">
    <property type="entry name" value="(Trans)glycosidases"/>
    <property type="match status" value="1"/>
</dbReference>
<evidence type="ECO:0000313" key="7">
    <source>
        <dbReference type="Proteomes" id="UP000266188"/>
    </source>
</evidence>
<feature type="signal peptide" evidence="2">
    <location>
        <begin position="1"/>
        <end position="21"/>
    </location>
</feature>
<dbReference type="InterPro" id="IPR024733">
    <property type="entry name" value="NAGLU_tim-barrel"/>
</dbReference>
<feature type="domain" description="Alpha-N-acetylglucosaminidase N-terminal" evidence="4">
    <location>
        <begin position="26"/>
        <end position="113"/>
    </location>
</feature>
<sequence length="751" mass="86054">MRFLSALFVFLFAILAWSAQAHSTEGITRLLERRLPNHVDNFTFSLTDPARPSDDWVNDEYTVSTSSDGKIHIEGNSLSGILQGLHRYLADIVHVDIWWYIGNRLDVAPAELPSISEPMKGTSAIPWRYQLNTVTFSYVAAFWQWEDWELELDWMAMRGVNLPLAWVGYEKILIEVLRETGFTDEDIHDFLSGPAYLAWNRFGNIQGSWSGDLPFDWIDSQFELQKKILARMIELGMTPVLPSFTGFVPRSVSSVLPDAEVVNASNWADVDPEYTGVSFLQPFDPYFARMQKSFLKKQLDAYGNITHFYTLDQYNEMTPSSGDLDFLRKVSKQTMESLKAVDPDATWFMQGWLFYAAQDFWSDDRIEAYLSAGEKFHDMLILDLHAESYPVWSRTKSFFGKAWIWCQVHGLGGNMNFYGDLVNITHGPTEALASSPGLVGVGNANEGQSDEIMFNVLLDQGWSKTPLDTKRYFRNFVTARYSGGRASKREIPECVYRAWDILRTTAYSTPNWVNNYIGMTPQPLTGLSPSLDLKEELLYNQSEIVEAWNLLLEGDLFGDPAYRFDLVQFTRQVLENAFVLTLPKLQSKYKNGAPVSEFMPIGHKLLLIVQSMDTVLETEKSLRLSEWISKARSWGGNDKKLADYFEYNARDQVTLWVAGQSKMLNDYAQKSWGGLVSGYYYPRWSIFINYLKDTPASNYNQTELRDKLFVFESKWVRETSDSQNRAAESQKDLKDVLKDLKKNLGDIFDSN</sequence>
<evidence type="ECO:0000256" key="1">
    <source>
        <dbReference type="ARBA" id="ARBA00022801"/>
    </source>
</evidence>
<name>A0A3A3A010_9EURO</name>
<evidence type="ECO:0000259" key="3">
    <source>
        <dbReference type="Pfam" id="PF05089"/>
    </source>
</evidence>
<evidence type="ECO:0000259" key="5">
    <source>
        <dbReference type="Pfam" id="PF12972"/>
    </source>
</evidence>
<dbReference type="InterPro" id="IPR017853">
    <property type="entry name" value="GH"/>
</dbReference>
<dbReference type="STRING" id="2070753.A0A3A3A010"/>
<dbReference type="InterPro" id="IPR007781">
    <property type="entry name" value="NAGLU"/>
</dbReference>
<evidence type="ECO:0000259" key="4">
    <source>
        <dbReference type="Pfam" id="PF12971"/>
    </source>
</evidence>
<dbReference type="Proteomes" id="UP000266188">
    <property type="component" value="Unassembled WGS sequence"/>
</dbReference>
<feature type="domain" description="Alpha-N-acetylglucosaminidase tim-barrel" evidence="3">
    <location>
        <begin position="128"/>
        <end position="463"/>
    </location>
</feature>
<dbReference type="GO" id="GO:0016787">
    <property type="term" value="F:hydrolase activity"/>
    <property type="evidence" value="ECO:0007669"/>
    <property type="project" value="UniProtKB-KW"/>
</dbReference>
<evidence type="ECO:0000256" key="2">
    <source>
        <dbReference type="SAM" id="SignalP"/>
    </source>
</evidence>
<feature type="domain" description="Alpha-N-acetylglucosaminidase C-terminal" evidence="5">
    <location>
        <begin position="472"/>
        <end position="731"/>
    </location>
</feature>
<dbReference type="Pfam" id="PF12971">
    <property type="entry name" value="NAGLU_N"/>
    <property type="match status" value="1"/>
</dbReference>
<dbReference type="InterPro" id="IPR029018">
    <property type="entry name" value="Hex-like_dom2"/>
</dbReference>
<dbReference type="PANTHER" id="PTHR12872:SF1">
    <property type="entry name" value="ALPHA-N-ACETYLGLUCOSAMINIDASE"/>
    <property type="match status" value="1"/>
</dbReference>
<feature type="chain" id="PRO_5017432494" evidence="2">
    <location>
        <begin position="22"/>
        <end position="751"/>
    </location>
</feature>
<dbReference type="Gene3D" id="3.20.20.80">
    <property type="entry name" value="Glycosidases"/>
    <property type="match status" value="1"/>
</dbReference>
<dbReference type="InterPro" id="IPR024732">
    <property type="entry name" value="NAGLU_C"/>
</dbReference>
<proteinExistence type="predicted"/>
<reference evidence="7" key="1">
    <citation type="submission" date="2017-02" db="EMBL/GenBank/DDBJ databases">
        <authorList>
            <person name="Tafer H."/>
            <person name="Lopandic K."/>
        </authorList>
    </citation>
    <scope>NUCLEOTIDE SEQUENCE [LARGE SCALE GENOMIC DNA]</scope>
    <source>
        <strain evidence="7">CBS 366.77</strain>
    </source>
</reference>
<keyword evidence="2" id="KW-0732">Signal</keyword>
<comment type="caution">
    <text evidence="6">The sequence shown here is derived from an EMBL/GenBank/DDBJ whole genome shotgun (WGS) entry which is preliminary data.</text>
</comment>
<dbReference type="Gene3D" id="1.20.120.670">
    <property type="entry name" value="N-acetyl-b-d-glucoasminidase"/>
    <property type="match status" value="1"/>
</dbReference>
<gene>
    <name evidence="6" type="ORF">PHISCL_04995</name>
</gene>
<protein>
    <submittedName>
        <fullName evidence="6">Alpha-N-acetylglucosaminidase</fullName>
    </submittedName>
</protein>
<organism evidence="6 7">
    <name type="scientific">Aspergillus sclerotialis</name>
    <dbReference type="NCBI Taxonomy" id="2070753"/>
    <lineage>
        <taxon>Eukaryota</taxon>
        <taxon>Fungi</taxon>
        <taxon>Dikarya</taxon>
        <taxon>Ascomycota</taxon>
        <taxon>Pezizomycotina</taxon>
        <taxon>Eurotiomycetes</taxon>
        <taxon>Eurotiomycetidae</taxon>
        <taxon>Eurotiales</taxon>
        <taxon>Aspergillaceae</taxon>
        <taxon>Aspergillus</taxon>
        <taxon>Aspergillus subgen. Polypaecilum</taxon>
    </lineage>
</organism>
<dbReference type="EMBL" id="MVGC01000157">
    <property type="protein sequence ID" value="RJE22651.1"/>
    <property type="molecule type" value="Genomic_DNA"/>
</dbReference>
<dbReference type="Gene3D" id="3.30.379.10">
    <property type="entry name" value="Chitobiase/beta-hexosaminidase domain 2-like"/>
    <property type="match status" value="1"/>
</dbReference>
<accession>A0A3A3A010</accession>
<dbReference type="AlphaFoldDB" id="A0A3A3A010"/>
<dbReference type="PANTHER" id="PTHR12872">
    <property type="entry name" value="ALPHA-N-ACETYLGLUCOSAMINIDASE"/>
    <property type="match status" value="1"/>
</dbReference>
<keyword evidence="7" id="KW-1185">Reference proteome</keyword>